<feature type="binding site" evidence="12">
    <location>
        <position position="239"/>
    </location>
    <ligand>
        <name>[2Fe-2S] cluster</name>
        <dbReference type="ChEBI" id="CHEBI:190135"/>
    </ligand>
</feature>
<proteinExistence type="inferred from homology"/>
<feature type="domain" description="FAD-binding FR-type" evidence="13">
    <location>
        <begin position="8"/>
        <end position="104"/>
    </location>
</feature>
<evidence type="ECO:0000256" key="8">
    <source>
        <dbReference type="ARBA" id="ARBA00023004"/>
    </source>
</evidence>
<dbReference type="HOGENOM" id="CLU_003827_1_2_12"/>
<sequence length="252" mass="27072">MSSFPAAKRCFLCECLSYDEINEETISLEFSWPGPQPRGGQFFMMKAEFGGVFLGRPISTAGWEAPGILRFIIARRGRGSEELMNLRPGNRAELSGPLGNCWADAGAVIPEGPAALISGGVGVAPLACYAPELGKRSYDFYAGFKNRPYGLENVKPRSLVIATEDGSEGLEGRIPDFFSPKGYSIVFSCGPVPMLKTVAAICEESGVPCYISMERHMACGTGACLGCTVKTRTGNRRCCADGPIFNAVEVVW</sequence>
<evidence type="ECO:0000256" key="6">
    <source>
        <dbReference type="ARBA" id="ARBA00022827"/>
    </source>
</evidence>
<dbReference type="InterPro" id="IPR039261">
    <property type="entry name" value="FNR_nucleotide-bd"/>
</dbReference>
<dbReference type="InterPro" id="IPR017938">
    <property type="entry name" value="Riboflavin_synthase-like_b-brl"/>
</dbReference>
<evidence type="ECO:0000256" key="4">
    <source>
        <dbReference type="ARBA" id="ARBA00022714"/>
    </source>
</evidence>
<name>F5Y9D7_LEAAZ</name>
<dbReference type="InterPro" id="IPR017927">
    <property type="entry name" value="FAD-bd_FR_type"/>
</dbReference>
<evidence type="ECO:0000313" key="15">
    <source>
        <dbReference type="Proteomes" id="UP000009222"/>
    </source>
</evidence>
<evidence type="ECO:0000256" key="10">
    <source>
        <dbReference type="ARBA" id="ARBA00034078"/>
    </source>
</evidence>
<dbReference type="Pfam" id="PF10418">
    <property type="entry name" value="DHODB_Fe-S_bind"/>
    <property type="match status" value="1"/>
</dbReference>
<dbReference type="STRING" id="545695.TREAZ_2124"/>
<comment type="similarity">
    <text evidence="1">Belongs to the PyrK family.</text>
</comment>
<evidence type="ECO:0000256" key="12">
    <source>
        <dbReference type="PIRSR" id="PIRSR006816-2"/>
    </source>
</evidence>
<accession>F5Y9D7</accession>
<dbReference type="KEGG" id="taz:TREAZ_2124"/>
<keyword evidence="5 12" id="KW-0479">Metal-binding</keyword>
<evidence type="ECO:0000256" key="7">
    <source>
        <dbReference type="ARBA" id="ARBA00022982"/>
    </source>
</evidence>
<dbReference type="InterPro" id="IPR012165">
    <property type="entry name" value="Cyt_c3_hydrogenase_gsu"/>
</dbReference>
<dbReference type="AlphaFoldDB" id="F5Y9D7"/>
<dbReference type="PROSITE" id="PS51384">
    <property type="entry name" value="FAD_FR"/>
    <property type="match status" value="1"/>
</dbReference>
<dbReference type="GO" id="GO:0051537">
    <property type="term" value="F:2 iron, 2 sulfur cluster binding"/>
    <property type="evidence" value="ECO:0007669"/>
    <property type="project" value="UniProtKB-KW"/>
</dbReference>
<evidence type="ECO:0000259" key="13">
    <source>
        <dbReference type="PROSITE" id="PS51384"/>
    </source>
</evidence>
<dbReference type="GO" id="GO:0006221">
    <property type="term" value="P:pyrimidine nucleotide biosynthetic process"/>
    <property type="evidence" value="ECO:0007669"/>
    <property type="project" value="InterPro"/>
</dbReference>
<dbReference type="Proteomes" id="UP000009222">
    <property type="component" value="Chromosome"/>
</dbReference>
<keyword evidence="2" id="KW-0813">Transport</keyword>
<evidence type="ECO:0000256" key="3">
    <source>
        <dbReference type="ARBA" id="ARBA00022630"/>
    </source>
</evidence>
<dbReference type="eggNOG" id="COG0543">
    <property type="taxonomic scope" value="Bacteria"/>
</dbReference>
<dbReference type="SUPFAM" id="SSF52343">
    <property type="entry name" value="Ferredoxin reductase-like, C-terminal NADP-linked domain"/>
    <property type="match status" value="1"/>
</dbReference>
<dbReference type="GO" id="GO:0050660">
    <property type="term" value="F:flavin adenine dinucleotide binding"/>
    <property type="evidence" value="ECO:0007669"/>
    <property type="project" value="InterPro"/>
</dbReference>
<dbReference type="GO" id="GO:0046872">
    <property type="term" value="F:metal ion binding"/>
    <property type="evidence" value="ECO:0007669"/>
    <property type="project" value="UniProtKB-KW"/>
</dbReference>
<dbReference type="InterPro" id="IPR037117">
    <property type="entry name" value="Dihydroorotate_DH_ele_sf"/>
</dbReference>
<keyword evidence="15" id="KW-1185">Reference proteome</keyword>
<dbReference type="InParanoid" id="F5Y9D7"/>
<feature type="binding site" evidence="12">
    <location>
        <position position="219"/>
    </location>
    <ligand>
        <name>[2Fe-2S] cluster</name>
        <dbReference type="ChEBI" id="CHEBI:190135"/>
    </ligand>
</feature>
<dbReference type="PANTHER" id="PTHR43513">
    <property type="entry name" value="DIHYDROOROTATE DEHYDROGENASE B (NAD(+)), ELECTRON TRANSFER SUBUNIT"/>
    <property type="match status" value="1"/>
</dbReference>
<feature type="binding site" evidence="12">
    <location>
        <position position="227"/>
    </location>
    <ligand>
        <name>[2Fe-2S] cluster</name>
        <dbReference type="ChEBI" id="CHEBI:190135"/>
    </ligand>
</feature>
<dbReference type="SUPFAM" id="SSF63380">
    <property type="entry name" value="Riboflavin synthase domain-like"/>
    <property type="match status" value="1"/>
</dbReference>
<keyword evidence="8 12" id="KW-0408">Iron</keyword>
<evidence type="ECO:0000313" key="14">
    <source>
        <dbReference type="EMBL" id="AEF83297.1"/>
    </source>
</evidence>
<comment type="cofactor">
    <cofactor evidence="12">
        <name>[2Fe-2S] cluster</name>
        <dbReference type="ChEBI" id="CHEBI:190135"/>
    </cofactor>
    <text evidence="12">Binds 1 [2Fe-2S] cluster per subunit.</text>
</comment>
<keyword evidence="6 11" id="KW-0274">FAD</keyword>
<feature type="binding site" evidence="11">
    <location>
        <begin position="56"/>
        <end position="59"/>
    </location>
    <ligand>
        <name>FAD</name>
        <dbReference type="ChEBI" id="CHEBI:57692"/>
    </ligand>
</feature>
<keyword evidence="4 12" id="KW-0001">2Fe-2S</keyword>
<dbReference type="EMBL" id="CP001841">
    <property type="protein sequence ID" value="AEF83297.1"/>
    <property type="molecule type" value="Genomic_DNA"/>
</dbReference>
<protein>
    <submittedName>
        <fullName evidence="14">Dihydroorotate dehydrogenase, electron transfer subunit</fullName>
    </submittedName>
</protein>
<dbReference type="Gene3D" id="2.10.240.10">
    <property type="entry name" value="Dihydroorotate dehydrogenase, electron transfer subunit"/>
    <property type="match status" value="1"/>
</dbReference>
<dbReference type="PANTHER" id="PTHR43513:SF3">
    <property type="entry name" value="DIHYDROOROTATE DEHYDROGENASE B (NAD(+)), ELECTRON TRANSFER SUBUNIT-RELATED"/>
    <property type="match status" value="1"/>
</dbReference>
<comment type="cofactor">
    <cofactor evidence="11">
        <name>FAD</name>
        <dbReference type="ChEBI" id="CHEBI:57692"/>
    </cofactor>
    <text evidence="11">Binds 1 FAD per subunit.</text>
</comment>
<evidence type="ECO:0000256" key="1">
    <source>
        <dbReference type="ARBA" id="ARBA00006422"/>
    </source>
</evidence>
<keyword evidence="9 12" id="KW-0411">Iron-sulfur</keyword>
<dbReference type="InterPro" id="IPR019480">
    <property type="entry name" value="Dihydroorotate_DH_Fe-S-bd"/>
</dbReference>
<evidence type="ECO:0000256" key="11">
    <source>
        <dbReference type="PIRSR" id="PIRSR006816-1"/>
    </source>
</evidence>
<evidence type="ECO:0000256" key="2">
    <source>
        <dbReference type="ARBA" id="ARBA00022448"/>
    </source>
</evidence>
<comment type="cofactor">
    <cofactor evidence="10">
        <name>[2Fe-2S] cluster</name>
        <dbReference type="ChEBI" id="CHEBI:190135"/>
    </cofactor>
</comment>
<evidence type="ECO:0000256" key="9">
    <source>
        <dbReference type="ARBA" id="ARBA00023014"/>
    </source>
</evidence>
<feature type="binding site" evidence="12">
    <location>
        <position position="224"/>
    </location>
    <ligand>
        <name>[2Fe-2S] cluster</name>
        <dbReference type="ChEBI" id="CHEBI:190135"/>
    </ligand>
</feature>
<dbReference type="RefSeq" id="WP_015709925.1">
    <property type="nucleotide sequence ID" value="NC_015577.1"/>
</dbReference>
<evidence type="ECO:0000256" key="5">
    <source>
        <dbReference type="ARBA" id="ARBA00022723"/>
    </source>
</evidence>
<dbReference type="GO" id="GO:0016491">
    <property type="term" value="F:oxidoreductase activity"/>
    <property type="evidence" value="ECO:0007669"/>
    <property type="project" value="InterPro"/>
</dbReference>
<reference evidence="14 15" key="2">
    <citation type="journal article" date="2011" name="ISME J.">
        <title>RNA-seq reveals cooperative metabolic interactions between two termite-gut spirochete species in co-culture.</title>
        <authorList>
            <person name="Rosenthal A.Z."/>
            <person name="Matson E.G."/>
            <person name="Eldar A."/>
            <person name="Leadbetter J.R."/>
        </authorList>
    </citation>
    <scope>NUCLEOTIDE SEQUENCE [LARGE SCALE GENOMIC DNA]</scope>
    <source>
        <strain evidence="15">ATCC BAA-888 / DSM 13862 / ZAS-9</strain>
    </source>
</reference>
<dbReference type="PIRSF" id="PIRSF006816">
    <property type="entry name" value="Cyc3_hyd_g"/>
    <property type="match status" value="1"/>
</dbReference>
<dbReference type="FunCoup" id="F5Y9D7">
    <property type="interactions" value="225"/>
</dbReference>
<reference evidence="15" key="1">
    <citation type="submission" date="2009-12" db="EMBL/GenBank/DDBJ databases">
        <title>Complete sequence of Treponema azotonutricium strain ZAS-9.</title>
        <authorList>
            <person name="Tetu S.G."/>
            <person name="Matson E."/>
            <person name="Ren Q."/>
            <person name="Seshadri R."/>
            <person name="Elbourne L."/>
            <person name="Hassan K.A."/>
            <person name="Durkin A."/>
            <person name="Radune D."/>
            <person name="Mohamoud Y."/>
            <person name="Shay R."/>
            <person name="Jin S."/>
            <person name="Zhang X."/>
            <person name="Lucey K."/>
            <person name="Ballor N.R."/>
            <person name="Ottesen E."/>
            <person name="Rosenthal R."/>
            <person name="Allen A."/>
            <person name="Leadbetter J.R."/>
            <person name="Paulsen I.T."/>
        </authorList>
    </citation>
    <scope>NUCLEOTIDE SEQUENCE [LARGE SCALE GENOMIC DNA]</scope>
    <source>
        <strain evidence="15">ATCC BAA-888 / DSM 13862 / ZAS-9</strain>
    </source>
</reference>
<dbReference type="Gene3D" id="3.40.50.80">
    <property type="entry name" value="Nucleotide-binding domain of ferredoxin-NADP reductase (FNR) module"/>
    <property type="match status" value="1"/>
</dbReference>
<dbReference type="InterPro" id="IPR050353">
    <property type="entry name" value="PyrK_electron_transfer"/>
</dbReference>
<gene>
    <name evidence="14" type="ordered locus">TREAZ_2124</name>
</gene>
<keyword evidence="7" id="KW-0249">Electron transport</keyword>
<dbReference type="Gene3D" id="2.40.30.10">
    <property type="entry name" value="Translation factors"/>
    <property type="match status" value="1"/>
</dbReference>
<keyword evidence="3 11" id="KW-0285">Flavoprotein</keyword>
<organism evidence="14 15">
    <name type="scientific">Leadbettera azotonutricia (strain ATCC BAA-888 / DSM 13862 / ZAS-9)</name>
    <name type="common">Treponema azotonutricium</name>
    <dbReference type="NCBI Taxonomy" id="545695"/>
    <lineage>
        <taxon>Bacteria</taxon>
        <taxon>Pseudomonadati</taxon>
        <taxon>Spirochaetota</taxon>
        <taxon>Spirochaetia</taxon>
        <taxon>Spirochaetales</taxon>
        <taxon>Breznakiellaceae</taxon>
        <taxon>Leadbettera</taxon>
    </lineage>
</organism>